<dbReference type="EMBL" id="JBIACK010000001">
    <property type="protein sequence ID" value="MFE8700115.1"/>
    <property type="molecule type" value="Genomic_DNA"/>
</dbReference>
<proteinExistence type="inferred from homology"/>
<evidence type="ECO:0000256" key="2">
    <source>
        <dbReference type="ARBA" id="ARBA00022448"/>
    </source>
</evidence>
<dbReference type="PANTHER" id="PTHR30290">
    <property type="entry name" value="PERIPLASMIC BINDING COMPONENT OF ABC TRANSPORTER"/>
    <property type="match status" value="1"/>
</dbReference>
<dbReference type="InterPro" id="IPR000914">
    <property type="entry name" value="SBP_5_dom"/>
</dbReference>
<dbReference type="SUPFAM" id="SSF53850">
    <property type="entry name" value="Periplasmic binding protein-like II"/>
    <property type="match status" value="1"/>
</dbReference>
<dbReference type="Pfam" id="PF00496">
    <property type="entry name" value="SBP_bac_5"/>
    <property type="match status" value="1"/>
</dbReference>
<dbReference type="PANTHER" id="PTHR30290:SF9">
    <property type="entry name" value="OLIGOPEPTIDE-BINDING PROTEIN APPA"/>
    <property type="match status" value="1"/>
</dbReference>
<keyword evidence="2" id="KW-0813">Transport</keyword>
<keyword evidence="3" id="KW-0732">Signal</keyword>
<comment type="caution">
    <text evidence="5">The sequence shown here is derived from an EMBL/GenBank/DDBJ whole genome shotgun (WGS) entry which is preliminary data.</text>
</comment>
<dbReference type="RefSeq" id="WP_389359067.1">
    <property type="nucleotide sequence ID" value="NZ_JBIACK010000001.1"/>
</dbReference>
<evidence type="ECO:0000313" key="5">
    <source>
        <dbReference type="EMBL" id="MFE8700115.1"/>
    </source>
</evidence>
<evidence type="ECO:0000259" key="4">
    <source>
        <dbReference type="Pfam" id="PF00496"/>
    </source>
</evidence>
<evidence type="ECO:0000256" key="1">
    <source>
        <dbReference type="ARBA" id="ARBA00005695"/>
    </source>
</evidence>
<evidence type="ECO:0000256" key="3">
    <source>
        <dbReference type="ARBA" id="ARBA00022729"/>
    </source>
</evidence>
<dbReference type="InterPro" id="IPR039424">
    <property type="entry name" value="SBP_5"/>
</dbReference>
<feature type="domain" description="Solute-binding protein family 5" evidence="4">
    <location>
        <begin position="29"/>
        <end position="142"/>
    </location>
</feature>
<protein>
    <submittedName>
        <fullName evidence="5">ABC transporter substrate-binding protein</fullName>
    </submittedName>
</protein>
<dbReference type="Proteomes" id="UP001601059">
    <property type="component" value="Unassembled WGS sequence"/>
</dbReference>
<comment type="similarity">
    <text evidence="1">Belongs to the bacterial solute-binding protein 5 family.</text>
</comment>
<gene>
    <name evidence="5" type="ORF">ACFYKX_05690</name>
</gene>
<keyword evidence="6" id="KW-1185">Reference proteome</keyword>
<sequence>MESQYAKLVSVKGPRIVAGSFNRFKRDVDFNNRKLRLAINLAVDREEIVNRGYHGYAHQLPAMTPPWAFDYPDDLSPRPYDPNQARKLLKEAGWPNKRPLQIATTKEFKKIANLIAPQIQKALGISVNVTVIPQEEEVKWKRVIAEKKLVPAFDIFLATENALFYEGTPAFFHREFFGENGALRIGPEIPEFNEWFKKMAAETDLTKLKEVAKDIDRYVYHEALGLFLCSPDELYAVNRHVKFRPYRTTFELADTEVSKEHWSIKLNNKF</sequence>
<evidence type="ECO:0000313" key="6">
    <source>
        <dbReference type="Proteomes" id="UP001601059"/>
    </source>
</evidence>
<organism evidence="5 6">
    <name type="scientific">Cytobacillus spartinae</name>
    <dbReference type="NCBI Taxonomy" id="3299023"/>
    <lineage>
        <taxon>Bacteria</taxon>
        <taxon>Bacillati</taxon>
        <taxon>Bacillota</taxon>
        <taxon>Bacilli</taxon>
        <taxon>Bacillales</taxon>
        <taxon>Bacillaceae</taxon>
        <taxon>Cytobacillus</taxon>
    </lineage>
</organism>
<dbReference type="Gene3D" id="3.10.105.10">
    <property type="entry name" value="Dipeptide-binding Protein, Domain 3"/>
    <property type="match status" value="1"/>
</dbReference>
<accession>A0ABW6KA20</accession>
<reference evidence="5 6" key="1">
    <citation type="submission" date="2024-08" db="EMBL/GenBank/DDBJ databases">
        <title>Two novel Cytobacillus novel species.</title>
        <authorList>
            <person name="Liu G."/>
        </authorList>
    </citation>
    <scope>NUCLEOTIDE SEQUENCE [LARGE SCALE GENOMIC DNA]</scope>
    <source>
        <strain evidence="5 6">FJAT-54145</strain>
    </source>
</reference>
<name>A0ABW6KA20_9BACI</name>